<feature type="region of interest" description="Disordered" evidence="2">
    <location>
        <begin position="1"/>
        <end position="23"/>
    </location>
</feature>
<organism evidence="4 5">
    <name type="scientific">Hyaloscypha variabilis (strain UAMH 11265 / GT02V1 / F)</name>
    <name type="common">Meliniomyces variabilis</name>
    <dbReference type="NCBI Taxonomy" id="1149755"/>
    <lineage>
        <taxon>Eukaryota</taxon>
        <taxon>Fungi</taxon>
        <taxon>Dikarya</taxon>
        <taxon>Ascomycota</taxon>
        <taxon>Pezizomycotina</taxon>
        <taxon>Leotiomycetes</taxon>
        <taxon>Helotiales</taxon>
        <taxon>Hyaloscyphaceae</taxon>
        <taxon>Hyaloscypha</taxon>
        <taxon>Hyaloscypha variabilis</taxon>
    </lineage>
</organism>
<dbReference type="AlphaFoldDB" id="A0A2J6R1D2"/>
<dbReference type="Pfam" id="PF11807">
    <property type="entry name" value="UstYa"/>
    <property type="match status" value="1"/>
</dbReference>
<protein>
    <submittedName>
        <fullName evidence="4">Uncharacterized protein</fullName>
    </submittedName>
</protein>
<dbReference type="PANTHER" id="PTHR33365">
    <property type="entry name" value="YALI0B05434P"/>
    <property type="match status" value="1"/>
</dbReference>
<evidence type="ECO:0000313" key="5">
    <source>
        <dbReference type="Proteomes" id="UP000235786"/>
    </source>
</evidence>
<gene>
    <name evidence="4" type="ORF">L207DRAFT_590619</name>
</gene>
<evidence type="ECO:0000256" key="3">
    <source>
        <dbReference type="SAM" id="Phobius"/>
    </source>
</evidence>
<keyword evidence="5" id="KW-1185">Reference proteome</keyword>
<dbReference type="GO" id="GO:0043386">
    <property type="term" value="P:mycotoxin biosynthetic process"/>
    <property type="evidence" value="ECO:0007669"/>
    <property type="project" value="InterPro"/>
</dbReference>
<comment type="similarity">
    <text evidence="1">Belongs to the ustYa family.</text>
</comment>
<dbReference type="Proteomes" id="UP000235786">
    <property type="component" value="Unassembled WGS sequence"/>
</dbReference>
<evidence type="ECO:0000256" key="2">
    <source>
        <dbReference type="SAM" id="MobiDB-lite"/>
    </source>
</evidence>
<feature type="transmembrane region" description="Helical" evidence="3">
    <location>
        <begin position="36"/>
        <end position="62"/>
    </location>
</feature>
<keyword evidence="3" id="KW-0812">Transmembrane</keyword>
<sequence length="281" mass="32256">MFYKKKRHSYSSLTQDERPSGKENRSIWPFFTPNRVIAGFLLSNTITMCLTSLLAYHIGYFYSSLAHVPADLVISPAREIVRKVDSRRYDGEIFQTNKYRAAPGVYPESIDKAWTAIGGGVRVLRLDGEEVRKIGVTDDDPFRPLHIIPDEEGGYAGVLEVFHLLHCLERIRESQFYNWDHYHKTPFWQGPLDIAAEHNEHCFDAIRQNLMCYADVTPLVLFDPVRTPSVQLPVPDFSSVHACRNFDELLDWNNNNRRSLTWEQVGNASTHRPGAENHGHS</sequence>
<keyword evidence="3" id="KW-0472">Membrane</keyword>
<evidence type="ECO:0000256" key="1">
    <source>
        <dbReference type="ARBA" id="ARBA00035112"/>
    </source>
</evidence>
<dbReference type="OrthoDB" id="3687641at2759"/>
<dbReference type="InterPro" id="IPR021765">
    <property type="entry name" value="UstYa-like"/>
</dbReference>
<keyword evidence="3" id="KW-1133">Transmembrane helix</keyword>
<name>A0A2J6R1D2_HYAVF</name>
<dbReference type="EMBL" id="KZ613959">
    <property type="protein sequence ID" value="PMD32327.1"/>
    <property type="molecule type" value="Genomic_DNA"/>
</dbReference>
<reference evidence="4 5" key="1">
    <citation type="submission" date="2016-04" db="EMBL/GenBank/DDBJ databases">
        <title>A degradative enzymes factory behind the ericoid mycorrhizal symbiosis.</title>
        <authorList>
            <consortium name="DOE Joint Genome Institute"/>
            <person name="Martino E."/>
            <person name="Morin E."/>
            <person name="Grelet G."/>
            <person name="Kuo A."/>
            <person name="Kohler A."/>
            <person name="Daghino S."/>
            <person name="Barry K."/>
            <person name="Choi C."/>
            <person name="Cichocki N."/>
            <person name="Clum A."/>
            <person name="Copeland A."/>
            <person name="Hainaut M."/>
            <person name="Haridas S."/>
            <person name="Labutti K."/>
            <person name="Lindquist E."/>
            <person name="Lipzen A."/>
            <person name="Khouja H.-R."/>
            <person name="Murat C."/>
            <person name="Ohm R."/>
            <person name="Olson A."/>
            <person name="Spatafora J."/>
            <person name="Veneault-Fourrey C."/>
            <person name="Henrissat B."/>
            <person name="Grigoriev I."/>
            <person name="Martin F."/>
            <person name="Perotto S."/>
        </authorList>
    </citation>
    <scope>NUCLEOTIDE SEQUENCE [LARGE SCALE GENOMIC DNA]</scope>
    <source>
        <strain evidence="4 5">F</strain>
    </source>
</reference>
<evidence type="ECO:0000313" key="4">
    <source>
        <dbReference type="EMBL" id="PMD32327.1"/>
    </source>
</evidence>
<accession>A0A2J6R1D2</accession>
<proteinExistence type="inferred from homology"/>
<dbReference type="PANTHER" id="PTHR33365:SF6">
    <property type="entry name" value="OXIDASE USTYA"/>
    <property type="match status" value="1"/>
</dbReference>